<name>A0A8J6IVJ0_9FIRM</name>
<accession>A0A8J6IVJ0</accession>
<comment type="caution">
    <text evidence="1">The sequence shown here is derived from an EMBL/GenBank/DDBJ whole genome shotgun (WGS) entry which is preliminary data.</text>
</comment>
<proteinExistence type="predicted"/>
<keyword evidence="2" id="KW-1185">Reference proteome</keyword>
<evidence type="ECO:0000313" key="1">
    <source>
        <dbReference type="EMBL" id="MBC5716059.1"/>
    </source>
</evidence>
<reference evidence="1" key="1">
    <citation type="submission" date="2020-08" db="EMBL/GenBank/DDBJ databases">
        <title>Genome public.</title>
        <authorList>
            <person name="Liu C."/>
            <person name="Sun Q."/>
        </authorList>
    </citation>
    <scope>NUCLEOTIDE SEQUENCE</scope>
    <source>
        <strain evidence="1">BX5</strain>
    </source>
</reference>
<dbReference type="AlphaFoldDB" id="A0A8J6IVJ0"/>
<protein>
    <submittedName>
        <fullName evidence="1">Uncharacterized protein</fullName>
    </submittedName>
</protein>
<gene>
    <name evidence="1" type="ORF">H8S55_01745</name>
</gene>
<organism evidence="1 2">
    <name type="scientific">Flintibacter faecis</name>
    <dbReference type="NCBI Taxonomy" id="2763047"/>
    <lineage>
        <taxon>Bacteria</taxon>
        <taxon>Bacillati</taxon>
        <taxon>Bacillota</taxon>
        <taxon>Clostridia</taxon>
        <taxon>Eubacteriales</taxon>
        <taxon>Flintibacter</taxon>
    </lineage>
</organism>
<sequence length="98" mass="10278">MTKKTRMFTGLVAAAMALVLLFSALYIAVEADHSCTGEDCAVCCQITLCRQLLEGLGLAGTAAVLTAALPRFMLRAALPTAECAVVFTLVALKVKLSD</sequence>
<dbReference type="RefSeq" id="WP_186877541.1">
    <property type="nucleotide sequence ID" value="NZ_JACOPN010000001.1"/>
</dbReference>
<evidence type="ECO:0000313" key="2">
    <source>
        <dbReference type="Proteomes" id="UP000602260"/>
    </source>
</evidence>
<dbReference type="EMBL" id="JACOPN010000001">
    <property type="protein sequence ID" value="MBC5716059.1"/>
    <property type="molecule type" value="Genomic_DNA"/>
</dbReference>
<dbReference type="Proteomes" id="UP000602260">
    <property type="component" value="Unassembled WGS sequence"/>
</dbReference>